<proteinExistence type="predicted"/>
<name>A0A974CI07_XENLA</name>
<sequence length="75" mass="8822">MLFYRQLPAFHCQNLTACISANLKPICNWQYPRTTAPSYFLHFYLAFGTTEFFRRPYYAACGMFVCCRSSSKTRL</sequence>
<dbReference type="EMBL" id="CM004477">
    <property type="protein sequence ID" value="OCT73799.1"/>
    <property type="molecule type" value="Genomic_DNA"/>
</dbReference>
<dbReference type="Proteomes" id="UP000694892">
    <property type="component" value="Chromosome 6S"/>
</dbReference>
<gene>
    <name evidence="1" type="ORF">XELAEV_18032763mg</name>
</gene>
<reference evidence="2" key="1">
    <citation type="journal article" date="2016" name="Nature">
        <title>Genome evolution in the allotetraploid frog Xenopus laevis.</title>
        <authorList>
            <person name="Session A.M."/>
            <person name="Uno Y."/>
            <person name="Kwon T."/>
            <person name="Chapman J.A."/>
            <person name="Toyoda A."/>
            <person name="Takahashi S."/>
            <person name="Fukui A."/>
            <person name="Hikosaka A."/>
            <person name="Suzuki A."/>
            <person name="Kondo M."/>
            <person name="van Heeringen S.J."/>
            <person name="Quigley I."/>
            <person name="Heinz S."/>
            <person name="Ogino H."/>
            <person name="Ochi H."/>
            <person name="Hellsten U."/>
            <person name="Lyons J.B."/>
            <person name="Simakov O."/>
            <person name="Putnam N."/>
            <person name="Stites J."/>
            <person name="Kuroki Y."/>
            <person name="Tanaka T."/>
            <person name="Michiue T."/>
            <person name="Watanabe M."/>
            <person name="Bogdanovic O."/>
            <person name="Lister R."/>
            <person name="Georgiou G."/>
            <person name="Paranjpe S.S."/>
            <person name="van Kruijsbergen I."/>
            <person name="Shu S."/>
            <person name="Carlson J."/>
            <person name="Kinoshita T."/>
            <person name="Ohta Y."/>
            <person name="Mawaribuchi S."/>
            <person name="Jenkins J."/>
            <person name="Grimwood J."/>
            <person name="Schmutz J."/>
            <person name="Mitros T."/>
            <person name="Mozaffari S.V."/>
            <person name="Suzuki Y."/>
            <person name="Haramoto Y."/>
            <person name="Yamamoto T.S."/>
            <person name="Takagi C."/>
            <person name="Heald R."/>
            <person name="Miller K."/>
            <person name="Haudenschild C."/>
            <person name="Kitzman J."/>
            <person name="Nakayama T."/>
            <person name="Izutsu Y."/>
            <person name="Robert J."/>
            <person name="Fortriede J."/>
            <person name="Burns K."/>
            <person name="Lotay V."/>
            <person name="Karimi K."/>
            <person name="Yasuoka Y."/>
            <person name="Dichmann D.S."/>
            <person name="Flajnik M.F."/>
            <person name="Houston D.W."/>
            <person name="Shendure J."/>
            <person name="DuPasquier L."/>
            <person name="Vize P.D."/>
            <person name="Zorn A.M."/>
            <person name="Ito M."/>
            <person name="Marcotte E.M."/>
            <person name="Wallingford J.B."/>
            <person name="Ito Y."/>
            <person name="Asashima M."/>
            <person name="Ueno N."/>
            <person name="Matsuda Y."/>
            <person name="Veenstra G.J."/>
            <person name="Fujiyama A."/>
            <person name="Harland R.M."/>
            <person name="Taira M."/>
            <person name="Rokhsar D.S."/>
        </authorList>
    </citation>
    <scope>NUCLEOTIDE SEQUENCE [LARGE SCALE GENOMIC DNA]</scope>
    <source>
        <strain evidence="2">J</strain>
    </source>
</reference>
<dbReference type="AlphaFoldDB" id="A0A974CI07"/>
<evidence type="ECO:0000313" key="2">
    <source>
        <dbReference type="Proteomes" id="UP000694892"/>
    </source>
</evidence>
<accession>A0A974CI07</accession>
<evidence type="ECO:0000313" key="1">
    <source>
        <dbReference type="EMBL" id="OCT73799.1"/>
    </source>
</evidence>
<organism evidence="1 2">
    <name type="scientific">Xenopus laevis</name>
    <name type="common">African clawed frog</name>
    <dbReference type="NCBI Taxonomy" id="8355"/>
    <lineage>
        <taxon>Eukaryota</taxon>
        <taxon>Metazoa</taxon>
        <taxon>Chordata</taxon>
        <taxon>Craniata</taxon>
        <taxon>Vertebrata</taxon>
        <taxon>Euteleostomi</taxon>
        <taxon>Amphibia</taxon>
        <taxon>Batrachia</taxon>
        <taxon>Anura</taxon>
        <taxon>Pipoidea</taxon>
        <taxon>Pipidae</taxon>
        <taxon>Xenopodinae</taxon>
        <taxon>Xenopus</taxon>
        <taxon>Xenopus</taxon>
    </lineage>
</organism>
<protein>
    <submittedName>
        <fullName evidence="1">Uncharacterized protein</fullName>
    </submittedName>
</protein>